<organism evidence="9 10">
    <name type="scientific">Ostreobium quekettii</name>
    <dbReference type="NCBI Taxonomy" id="121088"/>
    <lineage>
        <taxon>Eukaryota</taxon>
        <taxon>Viridiplantae</taxon>
        <taxon>Chlorophyta</taxon>
        <taxon>core chlorophytes</taxon>
        <taxon>Ulvophyceae</taxon>
        <taxon>TCBD clade</taxon>
        <taxon>Bryopsidales</taxon>
        <taxon>Ostreobineae</taxon>
        <taxon>Ostreobiaceae</taxon>
        <taxon>Ostreobium</taxon>
    </lineage>
</organism>
<evidence type="ECO:0000256" key="1">
    <source>
        <dbReference type="ARBA" id="ARBA00004430"/>
    </source>
</evidence>
<evidence type="ECO:0000256" key="7">
    <source>
        <dbReference type="PROSITE-ProRule" id="PRU10141"/>
    </source>
</evidence>
<evidence type="ECO:0000256" key="4">
    <source>
        <dbReference type="ARBA" id="ARBA00022777"/>
    </source>
</evidence>
<dbReference type="PROSITE" id="PS50011">
    <property type="entry name" value="PROTEIN_KINASE_DOM"/>
    <property type="match status" value="1"/>
</dbReference>
<dbReference type="Pfam" id="PF00069">
    <property type="entry name" value="Pkinase"/>
    <property type="match status" value="1"/>
</dbReference>
<keyword evidence="4" id="KW-0418">Kinase</keyword>
<name>A0A8S1JFA4_9CHLO</name>
<evidence type="ECO:0000313" key="10">
    <source>
        <dbReference type="Proteomes" id="UP000708148"/>
    </source>
</evidence>
<dbReference type="InterPro" id="IPR042197">
    <property type="entry name" value="Apaf_helical"/>
</dbReference>
<keyword evidence="2" id="KW-0808">Transferase</keyword>
<dbReference type="InterPro" id="IPR032675">
    <property type="entry name" value="LRR_dom_sf"/>
</dbReference>
<dbReference type="InterPro" id="IPR000719">
    <property type="entry name" value="Prot_kinase_dom"/>
</dbReference>
<keyword evidence="6" id="KW-0040">ANK repeat</keyword>
<accession>A0A8S1JFA4</accession>
<dbReference type="Gene3D" id="3.40.50.300">
    <property type="entry name" value="P-loop containing nucleotide triphosphate hydrolases"/>
    <property type="match status" value="1"/>
</dbReference>
<gene>
    <name evidence="9" type="ORF">OSTQU699_LOCUS9978</name>
</gene>
<feature type="binding site" evidence="7">
    <location>
        <position position="215"/>
    </location>
    <ligand>
        <name>ATP</name>
        <dbReference type="ChEBI" id="CHEBI:30616"/>
    </ligand>
</feature>
<feature type="repeat" description="ANK" evidence="6">
    <location>
        <begin position="1279"/>
        <end position="1311"/>
    </location>
</feature>
<evidence type="ECO:0000313" key="9">
    <source>
        <dbReference type="EMBL" id="CAD7704624.1"/>
    </source>
</evidence>
<dbReference type="Pfam" id="PF00931">
    <property type="entry name" value="NB-ARC"/>
    <property type="match status" value="1"/>
</dbReference>
<dbReference type="Gene3D" id="1.10.510.10">
    <property type="entry name" value="Transferase(Phosphotransferase) domain 1"/>
    <property type="match status" value="1"/>
</dbReference>
<keyword evidence="5 7" id="KW-0067">ATP-binding</keyword>
<keyword evidence="10" id="KW-1185">Reference proteome</keyword>
<dbReference type="GO" id="GO:0004672">
    <property type="term" value="F:protein kinase activity"/>
    <property type="evidence" value="ECO:0007669"/>
    <property type="project" value="InterPro"/>
</dbReference>
<dbReference type="InterPro" id="IPR002182">
    <property type="entry name" value="NB-ARC"/>
</dbReference>
<dbReference type="PANTHER" id="PTHR36766:SF64">
    <property type="entry name" value="OS12G0206100 PROTEIN"/>
    <property type="match status" value="1"/>
</dbReference>
<feature type="repeat" description="ANK" evidence="6">
    <location>
        <begin position="1246"/>
        <end position="1278"/>
    </location>
</feature>
<dbReference type="PANTHER" id="PTHR36766">
    <property type="entry name" value="PLANT BROAD-SPECTRUM MILDEW RESISTANCE PROTEIN RPW8"/>
    <property type="match status" value="1"/>
</dbReference>
<evidence type="ECO:0000256" key="5">
    <source>
        <dbReference type="ARBA" id="ARBA00022840"/>
    </source>
</evidence>
<dbReference type="EMBL" id="CAJHUC010002935">
    <property type="protein sequence ID" value="CAD7704624.1"/>
    <property type="molecule type" value="Genomic_DNA"/>
</dbReference>
<dbReference type="SMART" id="SM00248">
    <property type="entry name" value="ANK"/>
    <property type="match status" value="8"/>
</dbReference>
<dbReference type="PROSITE" id="PS00108">
    <property type="entry name" value="PROTEIN_KINASE_ST"/>
    <property type="match status" value="1"/>
</dbReference>
<evidence type="ECO:0000256" key="2">
    <source>
        <dbReference type="ARBA" id="ARBA00022679"/>
    </source>
</evidence>
<dbReference type="PROSITE" id="PS50088">
    <property type="entry name" value="ANK_REPEAT"/>
    <property type="match status" value="7"/>
</dbReference>
<reference evidence="9" key="1">
    <citation type="submission" date="2020-12" db="EMBL/GenBank/DDBJ databases">
        <authorList>
            <person name="Iha C."/>
        </authorList>
    </citation>
    <scope>NUCLEOTIDE SEQUENCE</scope>
</reference>
<dbReference type="Gene3D" id="1.10.8.430">
    <property type="entry name" value="Helical domain of apoptotic protease-activating factors"/>
    <property type="match status" value="1"/>
</dbReference>
<dbReference type="InterPro" id="IPR011009">
    <property type="entry name" value="Kinase-like_dom_sf"/>
</dbReference>
<feature type="repeat" description="ANK" evidence="6">
    <location>
        <begin position="1345"/>
        <end position="1377"/>
    </location>
</feature>
<dbReference type="SUPFAM" id="SSF52058">
    <property type="entry name" value="L domain-like"/>
    <property type="match status" value="1"/>
</dbReference>
<feature type="repeat" description="ANK" evidence="6">
    <location>
        <begin position="1312"/>
        <end position="1344"/>
    </location>
</feature>
<comment type="caution">
    <text evidence="9">The sequence shown here is derived from an EMBL/GenBank/DDBJ whole genome shotgun (WGS) entry which is preliminary data.</text>
</comment>
<dbReference type="SUPFAM" id="SSF52540">
    <property type="entry name" value="P-loop containing nucleoside triphosphate hydrolases"/>
    <property type="match status" value="1"/>
</dbReference>
<dbReference type="Gene3D" id="1.25.40.20">
    <property type="entry name" value="Ankyrin repeat-containing domain"/>
    <property type="match status" value="4"/>
</dbReference>
<dbReference type="Gene3D" id="3.80.10.10">
    <property type="entry name" value="Ribonuclease Inhibitor"/>
    <property type="match status" value="1"/>
</dbReference>
<evidence type="ECO:0000256" key="3">
    <source>
        <dbReference type="ARBA" id="ARBA00022741"/>
    </source>
</evidence>
<proteinExistence type="predicted"/>
<dbReference type="InterPro" id="IPR002110">
    <property type="entry name" value="Ankyrin_rpt"/>
</dbReference>
<dbReference type="Pfam" id="PF12796">
    <property type="entry name" value="Ank_2"/>
    <property type="match status" value="2"/>
</dbReference>
<dbReference type="InterPro" id="IPR027417">
    <property type="entry name" value="P-loop_NTPase"/>
</dbReference>
<dbReference type="PROSITE" id="PS50297">
    <property type="entry name" value="ANK_REP_REGION"/>
    <property type="match status" value="5"/>
</dbReference>
<feature type="repeat" description="ANK" evidence="6">
    <location>
        <begin position="1378"/>
        <end position="1410"/>
    </location>
</feature>
<dbReference type="PRINTS" id="PR00364">
    <property type="entry name" value="DISEASERSIST"/>
</dbReference>
<keyword evidence="3 7" id="KW-0547">Nucleotide-binding</keyword>
<sequence length="1445" mass="159880">MQMEDLLSVKAEMEAAVDEAQDSLPQARYNTGMLKFLCLRMKALRSLHPAVLTRVLEHSSQEYLVSVKDAAVQASALVKGHTRPLQIGTYYKVDDVQDRVRQFCEITDACLPELGMEAVGGEIETELAAACEKDMEYMHWYLTCILEGSDAGADLKLSEGELQDLKELINSQRVRMEFVNKIQEEDIEAAEDIGEGGFGKVVKARWNGMDVAVKKMMKELSPEAQAEFYHEVELHIRLNHPHVVRCYGAISSSAIVMELALANLEQLCWGSDWTWGQKVLLMLDACKGLAHLHKSGVAHRDIKTSNFLVFKSQTENKYVVKICDFGLSVAKAETRSKTGRPRQGTRLWMAPEVIRGAPHSFESDMFSFGLVLFVLATVSPPYRGITEPAADLKKEAGKDPCVIPEDCPKPLTELMRRCISPASSQRLTITEAENELEAILKFYLPEMDTAWQQASYQEVGTSGAARAKKGLRLASPTEMGDQAEEQVKGLRMKLSRVATAKFCKQVRGPSIAVCIPTQVDAIGQKQDVAMVKKMLLSGNTTYVAIIGMGGVGKTTLARCLIHDKDVMKRFRKNTERCLGVGFVTISQYPDMLDRLKKIWECFFGEKEEFANVEEGRWKLEAKLQDKTFFLVMDDVWDETDMVGLDVAPPNSRVLITSRNDKVARVVVAQCYDVTPLDNEASHQLFCKHAFDDGMAQKWQERFIPAIVEKCDGLPLALEIMGREARSFKERQQWRDAVEILAETEVLRNQVFDHVFGLSFNRMHSVHQEVLLDMAMLPEDYQARATDMVELQLSIGLCAREHTAREVLRTLADKALLRQDGNDVSEVPEFQRSRFGVRYYLHDVIRESALHTIAKKSVLERERLVSSHLRQGTCRGQALVATKFSTSQRISTDQAWALQELEMPELKALMLRDAGISELPPSLFTARLLAVDLTSSGIAELPSEISCLQSAKLLRLDYCDKLVRLPSEVGGMSQLRVLSMRECKSIYEIPESLGNLLLLTKLLIPECGIVFLCCPDVKMWRNLTMLDLSECTALRQLPSNIGELVSLTALNLGGCIQCACLPDSIGQLGQLEVLILHKCCSLTELPDAMANLANMQELDVQWCPRLAGIPNTIGRGWSMLRILRLQGNSHMTFPEFVEDLECLEVLGLDKKCAIPAAFKGRLEDQKIVLEISVTELCEDCAGDYIPLHWGAQNGMDEMVKFHLSETNVDLEDLISWTALMYAAGSGHTSTVDLLLKHNACVNHIDEGGSTAFIRAAEGGHTSTVDLLLKHNVSVEQRDDYGSTALMAAAGGGHTSTVDLLLKHNALVDWATLYGWTALMEAALKGHTSTVDLLLKHSASVGRATEDGSTALIRAAGGGHTSTVDLLLKHNASVDQVDNDGSTALIRAAGGGHTSTVDLLLKHNASVDRATKDGLTPLMMAAKRGHHAAAELLRRHGASSASTDKVT</sequence>
<dbReference type="PROSITE" id="PS00107">
    <property type="entry name" value="PROTEIN_KINASE_ATP"/>
    <property type="match status" value="1"/>
</dbReference>
<dbReference type="SUPFAM" id="SSF56112">
    <property type="entry name" value="Protein kinase-like (PK-like)"/>
    <property type="match status" value="1"/>
</dbReference>
<feature type="domain" description="Protein kinase" evidence="8">
    <location>
        <begin position="187"/>
        <end position="440"/>
    </location>
</feature>
<dbReference type="OrthoDB" id="512202at2759"/>
<dbReference type="GO" id="GO:0005930">
    <property type="term" value="C:axoneme"/>
    <property type="evidence" value="ECO:0007669"/>
    <property type="project" value="UniProtKB-SubCell"/>
</dbReference>
<dbReference type="SUPFAM" id="SSF48403">
    <property type="entry name" value="Ankyrin repeat"/>
    <property type="match status" value="1"/>
</dbReference>
<dbReference type="SMART" id="SM00220">
    <property type="entry name" value="S_TKc"/>
    <property type="match status" value="1"/>
</dbReference>
<dbReference type="GO" id="GO:0005524">
    <property type="term" value="F:ATP binding"/>
    <property type="evidence" value="ECO:0007669"/>
    <property type="project" value="UniProtKB-UniRule"/>
</dbReference>
<dbReference type="Proteomes" id="UP000708148">
    <property type="component" value="Unassembled WGS sequence"/>
</dbReference>
<dbReference type="Gene3D" id="3.30.200.20">
    <property type="entry name" value="Phosphorylase Kinase, domain 1"/>
    <property type="match status" value="1"/>
</dbReference>
<protein>
    <recommendedName>
        <fullName evidence="8">Protein kinase domain-containing protein</fullName>
    </recommendedName>
</protein>
<evidence type="ECO:0000256" key="6">
    <source>
        <dbReference type="PROSITE-ProRule" id="PRU00023"/>
    </source>
</evidence>
<dbReference type="Pfam" id="PF13637">
    <property type="entry name" value="Ank_4"/>
    <property type="match status" value="1"/>
</dbReference>
<dbReference type="InterPro" id="IPR017441">
    <property type="entry name" value="Protein_kinase_ATP_BS"/>
</dbReference>
<feature type="repeat" description="ANK" evidence="6">
    <location>
        <begin position="1411"/>
        <end position="1443"/>
    </location>
</feature>
<dbReference type="GO" id="GO:0043531">
    <property type="term" value="F:ADP binding"/>
    <property type="evidence" value="ECO:0007669"/>
    <property type="project" value="InterPro"/>
</dbReference>
<feature type="repeat" description="ANK" evidence="6">
    <location>
        <begin position="1213"/>
        <end position="1245"/>
    </location>
</feature>
<dbReference type="InterPro" id="IPR008271">
    <property type="entry name" value="Ser/Thr_kinase_AS"/>
</dbReference>
<comment type="subcellular location">
    <subcellularLocation>
        <location evidence="1">Cytoplasm</location>
        <location evidence="1">Cytoskeleton</location>
        <location evidence="1">Cilium axoneme</location>
    </subcellularLocation>
</comment>
<dbReference type="InterPro" id="IPR036770">
    <property type="entry name" value="Ankyrin_rpt-contain_sf"/>
</dbReference>
<evidence type="ECO:0000259" key="8">
    <source>
        <dbReference type="PROSITE" id="PS50011"/>
    </source>
</evidence>